<dbReference type="OrthoDB" id="3648615at2759"/>
<name>A0A6A6F6B4_9PEZI</name>
<evidence type="ECO:0008006" key="3">
    <source>
        <dbReference type="Google" id="ProtNLM"/>
    </source>
</evidence>
<reference evidence="1" key="1">
    <citation type="journal article" date="2020" name="Stud. Mycol.">
        <title>101 Dothideomycetes genomes: a test case for predicting lifestyles and emergence of pathogens.</title>
        <authorList>
            <person name="Haridas S."/>
            <person name="Albert R."/>
            <person name="Binder M."/>
            <person name="Bloem J."/>
            <person name="Labutti K."/>
            <person name="Salamov A."/>
            <person name="Andreopoulos B."/>
            <person name="Baker S."/>
            <person name="Barry K."/>
            <person name="Bills G."/>
            <person name="Bluhm B."/>
            <person name="Cannon C."/>
            <person name="Castanera R."/>
            <person name="Culley D."/>
            <person name="Daum C."/>
            <person name="Ezra D."/>
            <person name="Gonzalez J."/>
            <person name="Henrissat B."/>
            <person name="Kuo A."/>
            <person name="Liang C."/>
            <person name="Lipzen A."/>
            <person name="Lutzoni F."/>
            <person name="Magnuson J."/>
            <person name="Mondo S."/>
            <person name="Nolan M."/>
            <person name="Ohm R."/>
            <person name="Pangilinan J."/>
            <person name="Park H.-J."/>
            <person name="Ramirez L."/>
            <person name="Alfaro M."/>
            <person name="Sun H."/>
            <person name="Tritt A."/>
            <person name="Yoshinaga Y."/>
            <person name="Zwiers L.-H."/>
            <person name="Turgeon B."/>
            <person name="Goodwin S."/>
            <person name="Spatafora J."/>
            <person name="Crous P."/>
            <person name="Grigoriev I."/>
        </authorList>
    </citation>
    <scope>NUCLEOTIDE SEQUENCE</scope>
    <source>
        <strain evidence="1">SCOH1-5</strain>
    </source>
</reference>
<evidence type="ECO:0000313" key="1">
    <source>
        <dbReference type="EMBL" id="KAF2208131.1"/>
    </source>
</evidence>
<keyword evidence="2" id="KW-1185">Reference proteome</keyword>
<accession>A0A6A6F6B4</accession>
<protein>
    <recommendedName>
        <fullName evidence="3">BTB domain-containing protein</fullName>
    </recommendedName>
</protein>
<organism evidence="1 2">
    <name type="scientific">Cercospora zeae-maydis SCOH1-5</name>
    <dbReference type="NCBI Taxonomy" id="717836"/>
    <lineage>
        <taxon>Eukaryota</taxon>
        <taxon>Fungi</taxon>
        <taxon>Dikarya</taxon>
        <taxon>Ascomycota</taxon>
        <taxon>Pezizomycotina</taxon>
        <taxon>Dothideomycetes</taxon>
        <taxon>Dothideomycetidae</taxon>
        <taxon>Mycosphaerellales</taxon>
        <taxon>Mycosphaerellaceae</taxon>
        <taxon>Cercospora</taxon>
    </lineage>
</organism>
<dbReference type="Proteomes" id="UP000799539">
    <property type="component" value="Unassembled WGS sequence"/>
</dbReference>
<dbReference type="Gene3D" id="3.30.710.10">
    <property type="entry name" value="Potassium Channel Kv1.1, Chain A"/>
    <property type="match status" value="1"/>
</dbReference>
<evidence type="ECO:0000313" key="2">
    <source>
        <dbReference type="Proteomes" id="UP000799539"/>
    </source>
</evidence>
<gene>
    <name evidence="1" type="ORF">CERZMDRAFT_87872</name>
</gene>
<sequence>MIHEDNLRQTPPFFRAALDKHWTEGATSGIVMPEDDIKVVSEYVGWLYRAICMENCTDDDGNYLSGQWETLAKLYVYGDQVQDARFCNAVLARMLDYIDKIALFPDEGAIQAVYEGTPVNSPVRRLFART</sequence>
<dbReference type="InterPro" id="IPR011333">
    <property type="entry name" value="SKP1/BTB/POZ_sf"/>
</dbReference>
<proteinExistence type="predicted"/>
<dbReference type="EMBL" id="ML992696">
    <property type="protein sequence ID" value="KAF2208131.1"/>
    <property type="molecule type" value="Genomic_DNA"/>
</dbReference>
<dbReference type="AlphaFoldDB" id="A0A6A6F6B4"/>